<dbReference type="GO" id="GO:0008270">
    <property type="term" value="F:zinc ion binding"/>
    <property type="evidence" value="ECO:0007669"/>
    <property type="project" value="UniProtKB-KW"/>
</dbReference>
<keyword evidence="16" id="KW-1185">Reference proteome</keyword>
<keyword evidence="6" id="KW-0805">Transcription regulation</keyword>
<dbReference type="FunFam" id="3.30.160.60:FF:000207">
    <property type="entry name" value="zinc finger protein SNAI2"/>
    <property type="match status" value="1"/>
</dbReference>
<evidence type="ECO:0000256" key="8">
    <source>
        <dbReference type="ARBA" id="ARBA00023163"/>
    </source>
</evidence>
<feature type="compositionally biased region" description="Low complexity" evidence="13">
    <location>
        <begin position="290"/>
        <end position="302"/>
    </location>
</feature>
<dbReference type="FunFam" id="3.30.160.60:FF:000322">
    <property type="entry name" value="GDNF-inducible zinc finger protein 1"/>
    <property type="match status" value="1"/>
</dbReference>
<dbReference type="PANTHER" id="PTHR24388:SF100">
    <property type="entry name" value="ZINC FINGER PROTEIN 423"/>
    <property type="match status" value="1"/>
</dbReference>
<accession>A0A182Q0B0</accession>
<keyword evidence="4 12" id="KW-0863">Zinc-finger</keyword>
<proteinExistence type="inferred from homology"/>
<dbReference type="PANTHER" id="PTHR24388">
    <property type="entry name" value="ZINC FINGER PROTEIN"/>
    <property type="match status" value="1"/>
</dbReference>
<evidence type="ECO:0000256" key="5">
    <source>
        <dbReference type="ARBA" id="ARBA00022833"/>
    </source>
</evidence>
<keyword evidence="7" id="KW-0238">DNA-binding</keyword>
<dbReference type="GO" id="GO:0060562">
    <property type="term" value="P:epithelial tube morphogenesis"/>
    <property type="evidence" value="ECO:0007669"/>
    <property type="project" value="UniProtKB-ARBA"/>
</dbReference>
<dbReference type="GO" id="GO:0007417">
    <property type="term" value="P:central nervous system development"/>
    <property type="evidence" value="ECO:0007669"/>
    <property type="project" value="UniProtKB-ARBA"/>
</dbReference>
<dbReference type="Proteomes" id="UP000075886">
    <property type="component" value="Unassembled WGS sequence"/>
</dbReference>
<dbReference type="Pfam" id="PF00096">
    <property type="entry name" value="zf-C2H2"/>
    <property type="match status" value="4"/>
</dbReference>
<dbReference type="VEuPathDB" id="VectorBase:AFAF000519"/>
<evidence type="ECO:0000256" key="1">
    <source>
        <dbReference type="ARBA" id="ARBA00004123"/>
    </source>
</evidence>
<keyword evidence="9" id="KW-0539">Nucleus</keyword>
<reference evidence="15" key="2">
    <citation type="submission" date="2020-05" db="UniProtKB">
        <authorList>
            <consortium name="EnsemblMetazoa"/>
        </authorList>
    </citation>
    <scope>IDENTIFICATION</scope>
    <source>
        <strain evidence="15">FAR1</strain>
    </source>
</reference>
<dbReference type="GO" id="GO:0000981">
    <property type="term" value="F:DNA-binding transcription factor activity, RNA polymerase II-specific"/>
    <property type="evidence" value="ECO:0007669"/>
    <property type="project" value="TreeGrafter"/>
</dbReference>
<feature type="domain" description="C2H2-type" evidence="14">
    <location>
        <begin position="457"/>
        <end position="484"/>
    </location>
</feature>
<feature type="compositionally biased region" description="Polar residues" evidence="13">
    <location>
        <begin position="330"/>
        <end position="365"/>
    </location>
</feature>
<feature type="compositionally biased region" description="Basic residues" evidence="13">
    <location>
        <begin position="318"/>
        <end position="327"/>
    </location>
</feature>
<comment type="subcellular location">
    <subcellularLocation>
        <location evidence="1">Nucleus</location>
    </subcellularLocation>
</comment>
<evidence type="ECO:0000256" key="10">
    <source>
        <dbReference type="ARBA" id="ARBA00037948"/>
    </source>
</evidence>
<dbReference type="Gene3D" id="3.30.160.60">
    <property type="entry name" value="Classic Zinc Finger"/>
    <property type="match status" value="4"/>
</dbReference>
<name>A0A182Q0B0_9DIPT</name>
<evidence type="ECO:0000256" key="2">
    <source>
        <dbReference type="ARBA" id="ARBA00022723"/>
    </source>
</evidence>
<evidence type="ECO:0000256" key="9">
    <source>
        <dbReference type="ARBA" id="ARBA00023242"/>
    </source>
</evidence>
<evidence type="ECO:0000313" key="15">
    <source>
        <dbReference type="EnsemblMetazoa" id="AFAF000519-PA"/>
    </source>
</evidence>
<dbReference type="FunFam" id="3.30.160.60:FF:000130">
    <property type="entry name" value="Spalt-like transcription factor 4"/>
    <property type="match status" value="1"/>
</dbReference>
<dbReference type="FunFam" id="3.30.160.60:FF:000043">
    <property type="entry name" value="Scratch family zinc finger 2"/>
    <property type="match status" value="1"/>
</dbReference>
<feature type="domain" description="C2H2-type" evidence="14">
    <location>
        <begin position="400"/>
        <end position="427"/>
    </location>
</feature>
<evidence type="ECO:0000313" key="16">
    <source>
        <dbReference type="Proteomes" id="UP000075886"/>
    </source>
</evidence>
<dbReference type="EnsemblMetazoa" id="AFAF000519-RA">
    <property type="protein sequence ID" value="AFAF000519-PA"/>
    <property type="gene ID" value="AFAF000519"/>
</dbReference>
<evidence type="ECO:0000256" key="4">
    <source>
        <dbReference type="ARBA" id="ARBA00022771"/>
    </source>
</evidence>
<evidence type="ECO:0000256" key="11">
    <source>
        <dbReference type="ARBA" id="ARBA00073761"/>
    </source>
</evidence>
<dbReference type="GO" id="GO:0000978">
    <property type="term" value="F:RNA polymerase II cis-regulatory region sequence-specific DNA binding"/>
    <property type="evidence" value="ECO:0007669"/>
    <property type="project" value="TreeGrafter"/>
</dbReference>
<dbReference type="STRING" id="69004.A0A182Q0B0"/>
<dbReference type="GO" id="GO:0055059">
    <property type="term" value="P:asymmetric neuroblast division"/>
    <property type="evidence" value="ECO:0007669"/>
    <property type="project" value="UniProtKB-ARBA"/>
</dbReference>
<dbReference type="PROSITE" id="PS00028">
    <property type="entry name" value="ZINC_FINGER_C2H2_1"/>
    <property type="match status" value="4"/>
</dbReference>
<dbReference type="EMBL" id="AXCN02000584">
    <property type="status" value="NOT_ANNOTATED_CDS"/>
    <property type="molecule type" value="Genomic_DNA"/>
</dbReference>
<evidence type="ECO:0000256" key="3">
    <source>
        <dbReference type="ARBA" id="ARBA00022737"/>
    </source>
</evidence>
<sequence length="690" mass="75020">MCGPSALVVAREKLTSLAGQLQKVPPLTMVQERPYNVPEELYNLTQLADVSIAAGKLTTNATHCSPQPAYESFFLSQNTTKLYSPSVKYGLGHGGESPSKMIAYSPPSPVVEFSPGSYHTLRHSDPSQTIILEEIDKGYVTKQHLLTVDNCEPMDLHTVASPAEQDTPMAAVPAKKKWTKKWEIIHGPLSPAQIVLPQQSTEPFYVVRQAQVEQQSDASSHLLPSGFDGPADSERSSLIYYAPTIKRDLSSVMDEDKDIGRPEDDKGVQLYTIIGCPLPQEPVSCNENVQSSATDARSSSSEESQDSAPAEGYSHKVFDRKKMRKIRSVSCKSSDSGSNASITQTILDPDASSQSSDGPVRQSGSEFEASQDASNDCEQGEQAMRSGEETTNSARSDDVHVCPECNKRYSTSSNLARHRQTHRSLEDQKARRCPYCSKVYVSMPAYSMHVRTHDQGSKCPTCDKRFSRPWLLQGHIRTHTGEKPFKCNVCSKAFADKSNLRAHVQTHSNTKPYQCSRCGKSFALKSYLCKHEDSSCLKNDKPQKVRKSSTGGRIRRKPPRSEQTEMASNTVVAAVGDSVAGSSVAVVGGESSGQQLLQAASSYPATVPFKDVLRAKIREVVEDNCKRTTARLLAASNAPPAGSRDATPQSNRISVIRIAGSPGGYTLEGGATRIPSSAAAEYAESYAVIA</sequence>
<dbReference type="InterPro" id="IPR036236">
    <property type="entry name" value="Znf_C2H2_sf"/>
</dbReference>
<feature type="domain" description="C2H2-type" evidence="14">
    <location>
        <begin position="485"/>
        <end position="512"/>
    </location>
</feature>
<evidence type="ECO:0000256" key="13">
    <source>
        <dbReference type="SAM" id="MobiDB-lite"/>
    </source>
</evidence>
<evidence type="ECO:0000256" key="7">
    <source>
        <dbReference type="ARBA" id="ARBA00023125"/>
    </source>
</evidence>
<dbReference type="PROSITE" id="PS50157">
    <property type="entry name" value="ZINC_FINGER_C2H2_2"/>
    <property type="match status" value="4"/>
</dbReference>
<keyword evidence="2" id="KW-0479">Metal-binding</keyword>
<evidence type="ECO:0000259" key="14">
    <source>
        <dbReference type="PROSITE" id="PS50157"/>
    </source>
</evidence>
<evidence type="ECO:0000256" key="12">
    <source>
        <dbReference type="PROSITE-ProRule" id="PRU00042"/>
    </source>
</evidence>
<keyword evidence="3" id="KW-0677">Repeat</keyword>
<keyword evidence="5" id="KW-0862">Zinc</keyword>
<evidence type="ECO:0000256" key="6">
    <source>
        <dbReference type="ARBA" id="ARBA00023015"/>
    </source>
</evidence>
<feature type="region of interest" description="Disordered" evidence="13">
    <location>
        <begin position="284"/>
        <end position="398"/>
    </location>
</feature>
<feature type="domain" description="C2H2-type" evidence="14">
    <location>
        <begin position="513"/>
        <end position="542"/>
    </location>
</feature>
<dbReference type="GO" id="GO:0045944">
    <property type="term" value="P:positive regulation of transcription by RNA polymerase II"/>
    <property type="evidence" value="ECO:0007669"/>
    <property type="project" value="UniProtKB-ARBA"/>
</dbReference>
<dbReference type="GO" id="GO:2000177">
    <property type="term" value="P:regulation of neural precursor cell proliferation"/>
    <property type="evidence" value="ECO:0007669"/>
    <property type="project" value="UniProtKB-ARBA"/>
</dbReference>
<keyword evidence="8" id="KW-0804">Transcription</keyword>
<dbReference type="InterPro" id="IPR013087">
    <property type="entry name" value="Znf_C2H2_type"/>
</dbReference>
<organism evidence="15 16">
    <name type="scientific">Anopheles farauti</name>
    <dbReference type="NCBI Taxonomy" id="69004"/>
    <lineage>
        <taxon>Eukaryota</taxon>
        <taxon>Metazoa</taxon>
        <taxon>Ecdysozoa</taxon>
        <taxon>Arthropoda</taxon>
        <taxon>Hexapoda</taxon>
        <taxon>Insecta</taxon>
        <taxon>Pterygota</taxon>
        <taxon>Neoptera</taxon>
        <taxon>Endopterygota</taxon>
        <taxon>Diptera</taxon>
        <taxon>Nematocera</taxon>
        <taxon>Culicoidea</taxon>
        <taxon>Culicidae</taxon>
        <taxon>Anophelinae</taxon>
        <taxon>Anopheles</taxon>
    </lineage>
</organism>
<reference evidence="16" key="1">
    <citation type="submission" date="2014-01" db="EMBL/GenBank/DDBJ databases">
        <title>The Genome Sequence of Anopheles farauti FAR1 (V2).</title>
        <authorList>
            <consortium name="The Broad Institute Genomics Platform"/>
            <person name="Neafsey D.E."/>
            <person name="Besansky N."/>
            <person name="Howell P."/>
            <person name="Walton C."/>
            <person name="Young S.K."/>
            <person name="Zeng Q."/>
            <person name="Gargeya S."/>
            <person name="Fitzgerald M."/>
            <person name="Haas B."/>
            <person name="Abouelleil A."/>
            <person name="Allen A.W."/>
            <person name="Alvarado L."/>
            <person name="Arachchi H.M."/>
            <person name="Berlin A.M."/>
            <person name="Chapman S.B."/>
            <person name="Gainer-Dewar J."/>
            <person name="Goldberg J."/>
            <person name="Griggs A."/>
            <person name="Gujja S."/>
            <person name="Hansen M."/>
            <person name="Howarth C."/>
            <person name="Imamovic A."/>
            <person name="Ireland A."/>
            <person name="Larimer J."/>
            <person name="McCowan C."/>
            <person name="Murphy C."/>
            <person name="Pearson M."/>
            <person name="Poon T.W."/>
            <person name="Priest M."/>
            <person name="Roberts A."/>
            <person name="Saif S."/>
            <person name="Shea T."/>
            <person name="Sisk P."/>
            <person name="Sykes S."/>
            <person name="Wortman J."/>
            <person name="Nusbaum C."/>
            <person name="Birren B."/>
        </authorList>
    </citation>
    <scope>NUCLEOTIDE SEQUENCE [LARGE SCALE GENOMIC DNA]</scope>
    <source>
        <strain evidence="16">FAR1</strain>
    </source>
</reference>
<dbReference type="InterPro" id="IPR050527">
    <property type="entry name" value="Snail/Krueppel_Znf"/>
</dbReference>
<dbReference type="SUPFAM" id="SSF57667">
    <property type="entry name" value="beta-beta-alpha zinc fingers"/>
    <property type="match status" value="3"/>
</dbReference>
<comment type="similarity">
    <text evidence="10">Belongs to the snail C2H2-type zinc-finger protein family.</text>
</comment>
<feature type="region of interest" description="Disordered" evidence="13">
    <location>
        <begin position="537"/>
        <end position="566"/>
    </location>
</feature>
<dbReference type="SMART" id="SM00355">
    <property type="entry name" value="ZnF_C2H2"/>
    <property type="match status" value="5"/>
</dbReference>
<protein>
    <recommendedName>
        <fullName evidence="11">Escargot/snail protein homolog</fullName>
    </recommendedName>
</protein>
<dbReference type="AlphaFoldDB" id="A0A182Q0B0"/>
<dbReference type="GO" id="GO:0005634">
    <property type="term" value="C:nucleus"/>
    <property type="evidence" value="ECO:0007669"/>
    <property type="project" value="UniProtKB-SubCell"/>
</dbReference>